<reference evidence="1" key="1">
    <citation type="submission" date="2013-05" db="EMBL/GenBank/DDBJ databases">
        <authorList>
            <person name="Yim A.K.Y."/>
            <person name="Chan T.F."/>
            <person name="Ji K.M."/>
            <person name="Liu X.Y."/>
            <person name="Zhou J.W."/>
            <person name="Li R.Q."/>
            <person name="Yang K.Y."/>
            <person name="Li J."/>
            <person name="Li M."/>
            <person name="Law P.T.W."/>
            <person name="Wu Y.L."/>
            <person name="Cai Z.L."/>
            <person name="Qin H."/>
            <person name="Bao Y."/>
            <person name="Leung R.K.K."/>
            <person name="Ng P.K.S."/>
            <person name="Zou J."/>
            <person name="Zhong X.J."/>
            <person name="Ran P.X."/>
            <person name="Zhong N.S."/>
            <person name="Liu Z.G."/>
            <person name="Tsui S.K.W."/>
        </authorList>
    </citation>
    <scope>NUCLEOTIDE SEQUENCE</scope>
    <source>
        <strain evidence="1">Derf</strain>
        <tissue evidence="1">Whole organism</tissue>
    </source>
</reference>
<dbReference type="Proteomes" id="UP000790347">
    <property type="component" value="Unassembled WGS sequence"/>
</dbReference>
<dbReference type="EMBL" id="ASGP02000002">
    <property type="protein sequence ID" value="KAH9521433.1"/>
    <property type="molecule type" value="Genomic_DNA"/>
</dbReference>
<sequence length="58" mass="6881">MSVRIFFRRMKNVWLQKILFIVGRNRNDSPIQINSCIEWYKGDGNSNDDDVCDVCEIK</sequence>
<reference evidence="1" key="2">
    <citation type="journal article" date="2022" name="Res Sq">
        <title>Comparative Genomics Reveals Insights into the Divergent Evolution of Astigmatic Mites and Household Pest Adaptations.</title>
        <authorList>
            <person name="Xiong Q."/>
            <person name="Wan A.T.-Y."/>
            <person name="Liu X.-Y."/>
            <person name="Fung C.S.-H."/>
            <person name="Xiao X."/>
            <person name="Malainual N."/>
            <person name="Hou J."/>
            <person name="Wang L."/>
            <person name="Wang M."/>
            <person name="Yang K."/>
            <person name="Cui Y."/>
            <person name="Leung E."/>
            <person name="Nong W."/>
            <person name="Shin S.-K."/>
            <person name="Au S."/>
            <person name="Jeong K.Y."/>
            <person name="Chew F.T."/>
            <person name="Hui J."/>
            <person name="Leung T.F."/>
            <person name="Tungtrongchitr A."/>
            <person name="Zhong N."/>
            <person name="Liu Z."/>
            <person name="Tsui S."/>
        </authorList>
    </citation>
    <scope>NUCLEOTIDE SEQUENCE</scope>
    <source>
        <strain evidence="1">Derf</strain>
        <tissue evidence="1">Whole organism</tissue>
    </source>
</reference>
<gene>
    <name evidence="1" type="ORF">DERF_005094</name>
</gene>
<keyword evidence="2" id="KW-1185">Reference proteome</keyword>
<proteinExistence type="predicted"/>
<evidence type="ECO:0000313" key="2">
    <source>
        <dbReference type="Proteomes" id="UP000790347"/>
    </source>
</evidence>
<protein>
    <submittedName>
        <fullName evidence="1">Uncharacterized protein</fullName>
    </submittedName>
</protein>
<comment type="caution">
    <text evidence="1">The sequence shown here is derived from an EMBL/GenBank/DDBJ whole genome shotgun (WGS) entry which is preliminary data.</text>
</comment>
<dbReference type="AlphaFoldDB" id="A0A922I8N8"/>
<name>A0A922I8N8_DERFA</name>
<organism evidence="1 2">
    <name type="scientific">Dermatophagoides farinae</name>
    <name type="common">American house dust mite</name>
    <dbReference type="NCBI Taxonomy" id="6954"/>
    <lineage>
        <taxon>Eukaryota</taxon>
        <taxon>Metazoa</taxon>
        <taxon>Ecdysozoa</taxon>
        <taxon>Arthropoda</taxon>
        <taxon>Chelicerata</taxon>
        <taxon>Arachnida</taxon>
        <taxon>Acari</taxon>
        <taxon>Acariformes</taxon>
        <taxon>Sarcoptiformes</taxon>
        <taxon>Astigmata</taxon>
        <taxon>Psoroptidia</taxon>
        <taxon>Analgoidea</taxon>
        <taxon>Pyroglyphidae</taxon>
        <taxon>Dermatophagoidinae</taxon>
        <taxon>Dermatophagoides</taxon>
    </lineage>
</organism>
<accession>A0A922I8N8</accession>
<evidence type="ECO:0000313" key="1">
    <source>
        <dbReference type="EMBL" id="KAH9521433.1"/>
    </source>
</evidence>